<feature type="transmembrane region" description="Helical" evidence="8">
    <location>
        <begin position="634"/>
        <end position="659"/>
    </location>
</feature>
<evidence type="ECO:0000256" key="9">
    <source>
        <dbReference type="SAM" id="SignalP"/>
    </source>
</evidence>
<dbReference type="PANTHER" id="PTHR31145:SF2">
    <property type="entry name" value="FLAVIN CARRIER PROTEIN 2"/>
    <property type="match status" value="1"/>
</dbReference>
<evidence type="ECO:0000256" key="2">
    <source>
        <dbReference type="ARBA" id="ARBA00010642"/>
    </source>
</evidence>
<comment type="subcellular location">
    <subcellularLocation>
        <location evidence="1">Membrane</location>
        <topology evidence="1">Multi-pass membrane protein</topology>
    </subcellularLocation>
</comment>
<keyword evidence="12" id="KW-1185">Reference proteome</keyword>
<gene>
    <name evidence="11" type="ORF">MCUN1_003424</name>
</gene>
<dbReference type="EMBL" id="CP119881">
    <property type="protein sequence ID" value="WFD36541.1"/>
    <property type="molecule type" value="Genomic_DNA"/>
</dbReference>
<feature type="chain" id="PRO_5041973058" description="ML-like domain-containing protein" evidence="9">
    <location>
        <begin position="23"/>
        <end position="842"/>
    </location>
</feature>
<feature type="transmembrane region" description="Helical" evidence="8">
    <location>
        <begin position="452"/>
        <end position="472"/>
    </location>
</feature>
<feature type="transmembrane region" description="Helical" evidence="8">
    <location>
        <begin position="570"/>
        <end position="591"/>
    </location>
</feature>
<feature type="transmembrane region" description="Helical" evidence="8">
    <location>
        <begin position="478"/>
        <end position="503"/>
    </location>
</feature>
<evidence type="ECO:0000256" key="6">
    <source>
        <dbReference type="ARBA" id="ARBA00023136"/>
    </source>
</evidence>
<dbReference type="SMART" id="SM01320">
    <property type="entry name" value="TRP_N"/>
    <property type="match status" value="1"/>
</dbReference>
<keyword evidence="4 9" id="KW-0732">Signal</keyword>
<organism evidence="11 12">
    <name type="scientific">Malassezia cuniculi</name>
    <dbReference type="NCBI Taxonomy" id="948313"/>
    <lineage>
        <taxon>Eukaryota</taxon>
        <taxon>Fungi</taxon>
        <taxon>Dikarya</taxon>
        <taxon>Basidiomycota</taxon>
        <taxon>Ustilaginomycotina</taxon>
        <taxon>Malasseziomycetes</taxon>
        <taxon>Malasseziales</taxon>
        <taxon>Malasseziaceae</taxon>
        <taxon>Malassezia</taxon>
    </lineage>
</organism>
<dbReference type="Pfam" id="PF14558">
    <property type="entry name" value="TRP_N"/>
    <property type="match status" value="1"/>
</dbReference>
<accession>A0AAF0JD46</accession>
<dbReference type="GO" id="GO:0016020">
    <property type="term" value="C:membrane"/>
    <property type="evidence" value="ECO:0007669"/>
    <property type="project" value="UniProtKB-SubCell"/>
</dbReference>
<evidence type="ECO:0000256" key="5">
    <source>
        <dbReference type="ARBA" id="ARBA00022989"/>
    </source>
</evidence>
<feature type="domain" description="ML-like" evidence="10">
    <location>
        <begin position="28"/>
        <end position="168"/>
    </location>
</feature>
<evidence type="ECO:0000256" key="7">
    <source>
        <dbReference type="SAM" id="MobiDB-lite"/>
    </source>
</evidence>
<feature type="transmembrane region" description="Helical" evidence="8">
    <location>
        <begin position="544"/>
        <end position="564"/>
    </location>
</feature>
<evidence type="ECO:0000313" key="11">
    <source>
        <dbReference type="EMBL" id="WFD36541.1"/>
    </source>
</evidence>
<feature type="transmembrane region" description="Helical" evidence="8">
    <location>
        <begin position="387"/>
        <end position="420"/>
    </location>
</feature>
<name>A0AAF0JD46_9BASI</name>
<evidence type="ECO:0000256" key="1">
    <source>
        <dbReference type="ARBA" id="ARBA00004141"/>
    </source>
</evidence>
<evidence type="ECO:0000256" key="3">
    <source>
        <dbReference type="ARBA" id="ARBA00022692"/>
    </source>
</evidence>
<protein>
    <recommendedName>
        <fullName evidence="10">ML-like domain-containing protein</fullName>
    </recommendedName>
</protein>
<dbReference type="InterPro" id="IPR010308">
    <property type="entry name" value="TRP_C"/>
</dbReference>
<dbReference type="InterPro" id="IPR040241">
    <property type="entry name" value="TRP_Flc/Pkd2-like"/>
</dbReference>
<evidence type="ECO:0000256" key="8">
    <source>
        <dbReference type="SAM" id="Phobius"/>
    </source>
</evidence>
<feature type="region of interest" description="Disordered" evidence="7">
    <location>
        <begin position="816"/>
        <end position="842"/>
    </location>
</feature>
<comment type="similarity">
    <text evidence="2">Belongs to the transient receptor potential (TRP) ion channel family.</text>
</comment>
<dbReference type="GO" id="GO:0009272">
    <property type="term" value="P:fungal-type cell wall biogenesis"/>
    <property type="evidence" value="ECO:0007669"/>
    <property type="project" value="TreeGrafter"/>
</dbReference>
<dbReference type="PANTHER" id="PTHR31145">
    <property type="entry name" value="INTEGRAL MEMBRANE PROTEIN (AFU_ORTHOLOGUE AFUA_7G01610)"/>
    <property type="match status" value="1"/>
</dbReference>
<feature type="transmembrane region" description="Helical" evidence="8">
    <location>
        <begin position="171"/>
        <end position="193"/>
    </location>
</feature>
<dbReference type="Pfam" id="PF06011">
    <property type="entry name" value="TRP"/>
    <property type="match status" value="1"/>
</dbReference>
<feature type="region of interest" description="Disordered" evidence="7">
    <location>
        <begin position="756"/>
        <end position="778"/>
    </location>
</feature>
<evidence type="ECO:0000256" key="4">
    <source>
        <dbReference type="ARBA" id="ARBA00022729"/>
    </source>
</evidence>
<evidence type="ECO:0000259" key="10">
    <source>
        <dbReference type="SMART" id="SM01320"/>
    </source>
</evidence>
<dbReference type="GO" id="GO:0055085">
    <property type="term" value="P:transmembrane transport"/>
    <property type="evidence" value="ECO:0007669"/>
    <property type="project" value="TreeGrafter"/>
</dbReference>
<keyword evidence="6 8" id="KW-0472">Membrane</keyword>
<proteinExistence type="inferred from homology"/>
<dbReference type="Proteomes" id="UP001219933">
    <property type="component" value="Chromosome 5"/>
</dbReference>
<reference evidence="11" key="1">
    <citation type="submission" date="2023-03" db="EMBL/GenBank/DDBJ databases">
        <title>Mating type loci evolution in Malassezia.</title>
        <authorList>
            <person name="Coelho M.A."/>
        </authorList>
    </citation>
    <scope>NUCLEOTIDE SEQUENCE</scope>
    <source>
        <strain evidence="11">CBS 11721</strain>
    </source>
</reference>
<keyword evidence="3 8" id="KW-0812">Transmembrane</keyword>
<dbReference type="AlphaFoldDB" id="A0AAF0JD46"/>
<dbReference type="InterPro" id="IPR032800">
    <property type="entry name" value="TRP_N"/>
</dbReference>
<sequence>MRLCWLTGVLATLCTFLLPVHALDFSTQRIVTDTVAYCGQPHAILVNGLNIGFYRHNNSVVFSFDATTIPNNLSSTVNVHLYAFGLDVVELSLDLCSIAGSALCPLPTYALGGGGEYTLPQETMDMIPSIVYTVLDIEAVAILHVIDQSSGNIAECFQVTLSNGRTTNIPAVRWSVVIATGVMALVAVVHSVWPTGMGAIQWRIVDLVGTLQHIVYVSFTSIMMPKVFYQFAYLFLWSTGIIFIEPVQRAILNLRLHTRAYDYNIMYDPQLKAQVIRDTNLYATHMLGEEAQKLKQNITHIISGITSDEQKLFGRSLPQIPFSNYSTPQMLAASAGSVIEKFAPNTGPGGEMTPGAQSSSVVSVSTTPDFTQLGIKFMSERAGVSPYGLFLTVLISWLFFLCMVVAALMFMYVVHAILYAKPGTVPRIERAALRHTPVPQLRLFYRQAMRPVLVRVLQMATQPLFIFTMYQWAHSRSWASHLIAAGAFVIVVVAWIMVIFPVFRVVRRTRDPSVLYFNEMQSPYDLRSQATKVGSLAQPWAPRCYWFGAVQPLFYFVRACFIAFPQNGLIGLRQCVGLLAVELIYLGLLLFFRPGRDRTSDWFNAIMCLTRIAAWAVTVSLSPEAAVYGIPRAVLGYVILVVTGVPYIIVFFVMVWDAISPLFFRRQRWFQSVVERKDVEDSHKGNVFSSSRWEPLIRQRSARDNNSDDVDVSYASQVHELNTANVGYAAHEPEASGSGNQVHEPATLDNENQAHQLNTSGNAGQVHEPDATNVDYSSNAHELGTTNVDYVSHENDNSHAHAQAHAADGTLAHEVHEHVGQSDNSGAAAPLNWLGNQPAKIV</sequence>
<feature type="signal peptide" evidence="9">
    <location>
        <begin position="1"/>
        <end position="22"/>
    </location>
</feature>
<keyword evidence="5 8" id="KW-1133">Transmembrane helix</keyword>
<evidence type="ECO:0000313" key="12">
    <source>
        <dbReference type="Proteomes" id="UP001219933"/>
    </source>
</evidence>